<organism evidence="1 2">
    <name type="scientific">Exiguobacterium aurantiacum</name>
    <dbReference type="NCBI Taxonomy" id="33987"/>
    <lineage>
        <taxon>Bacteria</taxon>
        <taxon>Bacillati</taxon>
        <taxon>Bacillota</taxon>
        <taxon>Bacilli</taxon>
        <taxon>Bacillales</taxon>
        <taxon>Bacillales Family XII. Incertae Sedis</taxon>
        <taxon>Exiguobacterium</taxon>
    </lineage>
</organism>
<accession>A0A377FRQ8</accession>
<name>A0A377FRQ8_9BACL</name>
<dbReference type="EMBL" id="UGGP01000001">
    <property type="protein sequence ID" value="STO07254.1"/>
    <property type="molecule type" value="Genomic_DNA"/>
</dbReference>
<dbReference type="AlphaFoldDB" id="A0A377FRQ8"/>
<sequence>MKKKHLVFVLGTFYPSHSANGLCIQKIIPSLIKKYKITLICFKTEKHLPTIEEKDDLTIIRIEDWEMKKRNSIKYNLQNNNNNKLVDIYNLMLLRAIQIQKYLKMILAKQTINKIVVEKYINELRKIETPIDVLVPVCFPFESIIATLKYKKAHNESVKVIPYLFDKYSASETAHRNVWNKKIKMNNHLKLEKKMLEKSNYILCSMDWEPHFKQYFMEYMDKVEVTDIPVLVPLISQASINYDNDKINFAYTGALNKKNRNPKYTLEIISRCMEKEPECIFHIYTSGDCDSIIHHYSKMKPGQIINHGSVPVEVAHSAIKNADFLISVGNKDITQTPSKIYEYMASGKPIVHFYQSIEDPVISILAQYSKSCCVKQSEMHSKENIKTIVEFITINYNTPVIPFEEVKKQFFKATPEYSSEILNRAINI</sequence>
<evidence type="ECO:0000313" key="2">
    <source>
        <dbReference type="Proteomes" id="UP000254060"/>
    </source>
</evidence>
<dbReference type="Proteomes" id="UP000254060">
    <property type="component" value="Unassembled WGS sequence"/>
</dbReference>
<evidence type="ECO:0008006" key="3">
    <source>
        <dbReference type="Google" id="ProtNLM"/>
    </source>
</evidence>
<dbReference type="OrthoDB" id="2052976at2"/>
<evidence type="ECO:0000313" key="1">
    <source>
        <dbReference type="EMBL" id="STO07254.1"/>
    </source>
</evidence>
<dbReference type="Gene3D" id="3.40.50.2000">
    <property type="entry name" value="Glycogen Phosphorylase B"/>
    <property type="match status" value="1"/>
</dbReference>
<dbReference type="STRING" id="1397694.GCA_000702585_01115"/>
<reference evidence="1 2" key="1">
    <citation type="submission" date="2018-06" db="EMBL/GenBank/DDBJ databases">
        <authorList>
            <consortium name="Pathogen Informatics"/>
            <person name="Doyle S."/>
        </authorList>
    </citation>
    <scope>NUCLEOTIDE SEQUENCE [LARGE SCALE GENOMIC DNA]</scope>
    <source>
        <strain evidence="1 2">NCTC13163</strain>
    </source>
</reference>
<dbReference type="RefSeq" id="WP_029334369.1">
    <property type="nucleotide sequence ID" value="NZ_UGGP01000001.1"/>
</dbReference>
<proteinExistence type="predicted"/>
<gene>
    <name evidence="1" type="ORF">NCTC13163_00599</name>
</gene>
<dbReference type="SUPFAM" id="SSF53756">
    <property type="entry name" value="UDP-Glycosyltransferase/glycogen phosphorylase"/>
    <property type="match status" value="1"/>
</dbReference>
<protein>
    <recommendedName>
        <fullName evidence="3">Glycosyl transferases group 1</fullName>
    </recommendedName>
</protein>